<organism evidence="1 2">
    <name type="scientific">Spiroplasma floricola 23-6</name>
    <dbReference type="NCBI Taxonomy" id="1336749"/>
    <lineage>
        <taxon>Bacteria</taxon>
        <taxon>Bacillati</taxon>
        <taxon>Mycoplasmatota</taxon>
        <taxon>Mollicutes</taxon>
        <taxon>Entomoplasmatales</taxon>
        <taxon>Spiroplasmataceae</taxon>
        <taxon>Spiroplasma</taxon>
    </lineage>
</organism>
<gene>
    <name evidence="1" type="ORF">SFLOR_v1c09910</name>
</gene>
<evidence type="ECO:0000313" key="2">
    <source>
        <dbReference type="Proteomes" id="UP000231823"/>
    </source>
</evidence>
<dbReference type="RefSeq" id="WP_100916991.1">
    <property type="nucleotide sequence ID" value="NZ_CP025057.1"/>
</dbReference>
<dbReference type="KEGG" id="sfz:SFLOR_v1c09910"/>
<proteinExistence type="predicted"/>
<name>A0A2K8SF04_9MOLU</name>
<accession>A0A2K8SF04</accession>
<reference evidence="1 2" key="1">
    <citation type="submission" date="2017-12" db="EMBL/GenBank/DDBJ databases">
        <title>Complete genome sequence of Spiroplasma floricola 23-6 (ATCC 29989).</title>
        <authorList>
            <person name="Tsai Y.-M."/>
            <person name="Wu P.-S."/>
            <person name="Lo W.-S."/>
            <person name="Kuo C.-H."/>
        </authorList>
    </citation>
    <scope>NUCLEOTIDE SEQUENCE [LARGE SCALE GENOMIC DNA]</scope>
    <source>
        <strain evidence="1 2">23-6</strain>
    </source>
</reference>
<dbReference type="AlphaFoldDB" id="A0A2K8SF04"/>
<sequence>MKLNLKEIKEIKLLDANPLKNKKIIDKSKYNEFIKKNENSFTELELIQSIRKISKTWYIYEKLRAQICGWGELDLNWVIKIKEILDQNPKLLKLNVNSFYNFIQLKKEVEKETKTSSIPEKEITCTEITFERNDDYEILF</sequence>
<dbReference type="EMBL" id="CP025057">
    <property type="protein sequence ID" value="AUB32039.1"/>
    <property type="molecule type" value="Genomic_DNA"/>
</dbReference>
<dbReference type="Proteomes" id="UP000231823">
    <property type="component" value="Chromosome"/>
</dbReference>
<keyword evidence="2" id="KW-1185">Reference proteome</keyword>
<evidence type="ECO:0000313" key="1">
    <source>
        <dbReference type="EMBL" id="AUB32039.1"/>
    </source>
</evidence>
<protein>
    <submittedName>
        <fullName evidence="1">Uncharacterized protein</fullName>
    </submittedName>
</protein>
<dbReference type="OrthoDB" id="9887203at2"/>